<keyword evidence="8" id="KW-1185">Reference proteome</keyword>
<evidence type="ECO:0000256" key="4">
    <source>
        <dbReference type="ARBA" id="ARBA00023163"/>
    </source>
</evidence>
<evidence type="ECO:0000256" key="3">
    <source>
        <dbReference type="ARBA" id="ARBA00023125"/>
    </source>
</evidence>
<dbReference type="Pfam" id="PF00126">
    <property type="entry name" value="HTH_1"/>
    <property type="match status" value="1"/>
</dbReference>
<evidence type="ECO:0000313" key="8">
    <source>
        <dbReference type="Proteomes" id="UP001302666"/>
    </source>
</evidence>
<dbReference type="PROSITE" id="PS50931">
    <property type="entry name" value="HTH_LYSR"/>
    <property type="match status" value="1"/>
</dbReference>
<proteinExistence type="inferred from homology"/>
<name>A0ABZ0HI29_TRISK</name>
<dbReference type="InterPro" id="IPR058163">
    <property type="entry name" value="LysR-type_TF_proteobact-type"/>
</dbReference>
<reference evidence="7 8" key="1">
    <citation type="submission" date="2023-10" db="EMBL/GenBank/DDBJ databases">
        <title>Eight complete genome sequences of bacteria isolated from laboratory stock of Giant Kelp gametophytes.</title>
        <authorList>
            <person name="Tolentino B."/>
            <person name="Nuzhdin S."/>
        </authorList>
    </citation>
    <scope>NUCLEOTIDE SEQUENCE [LARGE SCALE GENOMIC DNA]</scope>
    <source>
        <strain evidence="7 8">LC.270.F.C4</strain>
    </source>
</reference>
<dbReference type="EMBL" id="CP136704">
    <property type="protein sequence ID" value="WOI33784.1"/>
    <property type="molecule type" value="Genomic_DNA"/>
</dbReference>
<dbReference type="InterPro" id="IPR036388">
    <property type="entry name" value="WH-like_DNA-bd_sf"/>
</dbReference>
<evidence type="ECO:0000259" key="6">
    <source>
        <dbReference type="PROSITE" id="PS50931"/>
    </source>
</evidence>
<feature type="domain" description="HTH lysR-type" evidence="6">
    <location>
        <begin position="117"/>
        <end position="174"/>
    </location>
</feature>
<keyword evidence="2" id="KW-0805">Transcription regulation</keyword>
<dbReference type="CDD" id="cd08422">
    <property type="entry name" value="PBP2_CrgA_like"/>
    <property type="match status" value="1"/>
</dbReference>
<evidence type="ECO:0000256" key="1">
    <source>
        <dbReference type="ARBA" id="ARBA00009437"/>
    </source>
</evidence>
<dbReference type="InterPro" id="IPR036390">
    <property type="entry name" value="WH_DNA-bd_sf"/>
</dbReference>
<dbReference type="Gene3D" id="3.40.190.290">
    <property type="match status" value="1"/>
</dbReference>
<dbReference type="InterPro" id="IPR000847">
    <property type="entry name" value="LysR_HTH_N"/>
</dbReference>
<organism evidence="7 8">
    <name type="scientific">Tritonibacter scottomollicae</name>
    <name type="common">Epibacterium scottomollicae</name>
    <dbReference type="NCBI Taxonomy" id="483013"/>
    <lineage>
        <taxon>Bacteria</taxon>
        <taxon>Pseudomonadati</taxon>
        <taxon>Pseudomonadota</taxon>
        <taxon>Alphaproteobacteria</taxon>
        <taxon>Rhodobacterales</taxon>
        <taxon>Paracoccaceae</taxon>
        <taxon>Tritonibacter</taxon>
    </lineage>
</organism>
<dbReference type="Pfam" id="PF03466">
    <property type="entry name" value="LysR_substrate"/>
    <property type="match status" value="1"/>
</dbReference>
<keyword evidence="3" id="KW-0238">DNA-binding</keyword>
<dbReference type="SUPFAM" id="SSF53850">
    <property type="entry name" value="Periplasmic binding protein-like II"/>
    <property type="match status" value="1"/>
</dbReference>
<dbReference type="Proteomes" id="UP001302666">
    <property type="component" value="Chromosome"/>
</dbReference>
<keyword evidence="4" id="KW-0804">Transcription</keyword>
<feature type="compositionally biased region" description="Basic and acidic residues" evidence="5">
    <location>
        <begin position="8"/>
        <end position="25"/>
    </location>
</feature>
<dbReference type="PANTHER" id="PTHR30537">
    <property type="entry name" value="HTH-TYPE TRANSCRIPTIONAL REGULATOR"/>
    <property type="match status" value="1"/>
</dbReference>
<comment type="similarity">
    <text evidence="1">Belongs to the LysR transcriptional regulatory family.</text>
</comment>
<dbReference type="SUPFAM" id="SSF46785">
    <property type="entry name" value="Winged helix' DNA-binding domain"/>
    <property type="match status" value="1"/>
</dbReference>
<dbReference type="InterPro" id="IPR005119">
    <property type="entry name" value="LysR_subst-bd"/>
</dbReference>
<dbReference type="PANTHER" id="PTHR30537:SF81">
    <property type="entry name" value="TRANSCRIPTIONAL REGULATOR-RELATED"/>
    <property type="match status" value="1"/>
</dbReference>
<dbReference type="Gene3D" id="1.10.10.10">
    <property type="entry name" value="Winged helix-like DNA-binding domain superfamily/Winged helix DNA-binding domain"/>
    <property type="match status" value="1"/>
</dbReference>
<evidence type="ECO:0000256" key="5">
    <source>
        <dbReference type="SAM" id="MobiDB-lite"/>
    </source>
</evidence>
<accession>A0ABZ0HI29</accession>
<sequence>MAVFQLGGEDRHSTHDAFPKAEPGVRKTSLSNGAGQGDYSLRVCGGPSGECALLGLPSTGNYSTAKGINENKQPNFYGLNRCGQCWKSTWLQVGVRNHRTILFPVLSNHDYAGFMRWNINEIETFLSVVDTGSISETATRGGLSKSVISKRISDLEKALGVTLFTRHAGRIRVTDAAIALAERVRPAFSELVMATEWVAEGDHGLQGRLRISAPMSFGIRHVGRMAAKFASMHPNLDIAIEYDDAMVDLARSGFDVAIRVGRMPDSTLVVRKVCEDPRAIVASPEYLEKHGQINRPEQLREHAAIGYQNKRLGEIWQFDRPVDPPVPSRVMTNNGDAMRDMALEGLGIALLPMFIVYDDLKHERLVQVLPDLAPDPLPVQAVWPPVKHMPPKLRLFIDHLALSFGQRAPWQ</sequence>
<feature type="region of interest" description="Disordered" evidence="5">
    <location>
        <begin position="1"/>
        <end position="33"/>
    </location>
</feature>
<protein>
    <submittedName>
        <fullName evidence="7">LysR family transcriptional regulator</fullName>
    </submittedName>
</protein>
<evidence type="ECO:0000256" key="2">
    <source>
        <dbReference type="ARBA" id="ARBA00023015"/>
    </source>
</evidence>
<evidence type="ECO:0000313" key="7">
    <source>
        <dbReference type="EMBL" id="WOI33784.1"/>
    </source>
</evidence>
<gene>
    <name evidence="7" type="ORF">R1T40_03285</name>
</gene>
<dbReference type="RefSeq" id="WP_317385848.1">
    <property type="nucleotide sequence ID" value="NZ_CP136704.1"/>
</dbReference>